<keyword evidence="4 7" id="KW-0812">Transmembrane</keyword>
<evidence type="ECO:0000256" key="5">
    <source>
        <dbReference type="ARBA" id="ARBA00022989"/>
    </source>
</evidence>
<dbReference type="AlphaFoldDB" id="A0A315USX5"/>
<dbReference type="GO" id="GO:1902742">
    <property type="term" value="P:apoptotic process involved in development"/>
    <property type="evidence" value="ECO:0007669"/>
    <property type="project" value="TreeGrafter"/>
</dbReference>
<dbReference type="InterPro" id="IPR050895">
    <property type="entry name" value="XK-related_scramblase"/>
</dbReference>
<comment type="caution">
    <text evidence="9">The sequence shown here is derived from an EMBL/GenBank/DDBJ whole genome shotgun (WGS) entry which is preliminary data.</text>
</comment>
<evidence type="ECO:0000313" key="10">
    <source>
        <dbReference type="Proteomes" id="UP000250572"/>
    </source>
</evidence>
<dbReference type="InterPro" id="IPR018629">
    <property type="entry name" value="XK-rel"/>
</dbReference>
<dbReference type="GO" id="GO:0005886">
    <property type="term" value="C:plasma membrane"/>
    <property type="evidence" value="ECO:0007669"/>
    <property type="project" value="UniProtKB-SubCell"/>
</dbReference>
<feature type="region of interest" description="Disordered" evidence="8">
    <location>
        <begin position="461"/>
        <end position="486"/>
    </location>
</feature>
<keyword evidence="6 7" id="KW-0472">Membrane</keyword>
<feature type="transmembrane region" description="Helical" evidence="7">
    <location>
        <begin position="223"/>
        <end position="242"/>
    </location>
</feature>
<dbReference type="GO" id="GO:0070782">
    <property type="term" value="P:phosphatidylserine exposure on apoptotic cell surface"/>
    <property type="evidence" value="ECO:0007669"/>
    <property type="project" value="TreeGrafter"/>
</dbReference>
<evidence type="ECO:0000256" key="3">
    <source>
        <dbReference type="ARBA" id="ARBA00022475"/>
    </source>
</evidence>
<reference evidence="9 10" key="1">
    <citation type="journal article" date="2018" name="G3 (Bethesda)">
        <title>A High-Quality Reference Genome for the Invasive Mosquitofish Gambusia affinis Using a Chicago Library.</title>
        <authorList>
            <person name="Hoffberg S.L."/>
            <person name="Troendle N.J."/>
            <person name="Glenn T.C."/>
            <person name="Mahmud O."/>
            <person name="Louha S."/>
            <person name="Chalopin D."/>
            <person name="Bennetzen J.L."/>
            <person name="Mauricio R."/>
        </authorList>
    </citation>
    <scope>NUCLEOTIDE SEQUENCE [LARGE SCALE GENOMIC DNA]</scope>
    <source>
        <strain evidence="9">NE01/NJP1002.9</strain>
        <tissue evidence="9">Muscle</tissue>
    </source>
</reference>
<feature type="transmembrane region" description="Helical" evidence="7">
    <location>
        <begin position="37"/>
        <end position="62"/>
    </location>
</feature>
<name>A0A315USX5_GAMAF</name>
<dbReference type="Pfam" id="PF09815">
    <property type="entry name" value="XK-related"/>
    <property type="match status" value="1"/>
</dbReference>
<feature type="region of interest" description="Disordered" evidence="8">
    <location>
        <begin position="399"/>
        <end position="420"/>
    </location>
</feature>
<dbReference type="PANTHER" id="PTHR16024">
    <property type="entry name" value="XK-RELATED PROTEIN"/>
    <property type="match status" value="1"/>
</dbReference>
<feature type="compositionally biased region" description="Polar residues" evidence="8">
    <location>
        <begin position="399"/>
        <end position="417"/>
    </location>
</feature>
<feature type="transmembrane region" description="Helical" evidence="7">
    <location>
        <begin position="196"/>
        <end position="216"/>
    </location>
</feature>
<evidence type="ECO:0000256" key="1">
    <source>
        <dbReference type="ARBA" id="ARBA00004651"/>
    </source>
</evidence>
<dbReference type="PANTHER" id="PTHR16024:SF19">
    <property type="entry name" value="XK-RELATED PROTEIN"/>
    <property type="match status" value="1"/>
</dbReference>
<feature type="transmembrane region" description="Helical" evidence="7">
    <location>
        <begin position="281"/>
        <end position="300"/>
    </location>
</feature>
<comment type="subcellular location">
    <subcellularLocation>
        <location evidence="1">Cell membrane</location>
        <topology evidence="1">Multi-pass membrane protein</topology>
    </subcellularLocation>
    <subcellularLocation>
        <location evidence="7">Membrane</location>
        <topology evidence="7">Multi-pass membrane protein</topology>
    </subcellularLocation>
</comment>
<proteinExistence type="inferred from homology"/>
<organism evidence="9 10">
    <name type="scientific">Gambusia affinis</name>
    <name type="common">Western mosquitofish</name>
    <name type="synonym">Heterandria affinis</name>
    <dbReference type="NCBI Taxonomy" id="33528"/>
    <lineage>
        <taxon>Eukaryota</taxon>
        <taxon>Metazoa</taxon>
        <taxon>Chordata</taxon>
        <taxon>Craniata</taxon>
        <taxon>Vertebrata</taxon>
        <taxon>Euteleostomi</taxon>
        <taxon>Actinopterygii</taxon>
        <taxon>Neopterygii</taxon>
        <taxon>Teleostei</taxon>
        <taxon>Neoteleostei</taxon>
        <taxon>Acanthomorphata</taxon>
        <taxon>Ovalentaria</taxon>
        <taxon>Atherinomorphae</taxon>
        <taxon>Cyprinodontiformes</taxon>
        <taxon>Poeciliidae</taxon>
        <taxon>Poeciliinae</taxon>
        <taxon>Gambusia</taxon>
    </lineage>
</organism>
<evidence type="ECO:0000256" key="4">
    <source>
        <dbReference type="ARBA" id="ARBA00022692"/>
    </source>
</evidence>
<gene>
    <name evidence="9" type="ORF">CCH79_00020315</name>
</gene>
<feature type="region of interest" description="Disordered" evidence="8">
    <location>
        <begin position="425"/>
        <end position="444"/>
    </location>
</feature>
<keyword evidence="3" id="KW-1003">Cell membrane</keyword>
<protein>
    <recommendedName>
        <fullName evidence="7">XK-related protein</fullName>
    </recommendedName>
</protein>
<comment type="similarity">
    <text evidence="2 7">Belongs to the XK family.</text>
</comment>
<dbReference type="GO" id="GO:0043652">
    <property type="term" value="P:engulfment of apoptotic cell"/>
    <property type="evidence" value="ECO:0007669"/>
    <property type="project" value="TreeGrafter"/>
</dbReference>
<evidence type="ECO:0000313" key="9">
    <source>
        <dbReference type="EMBL" id="PWA14846.1"/>
    </source>
</evidence>
<keyword evidence="5 7" id="KW-1133">Transmembrane helix</keyword>
<evidence type="ECO:0000256" key="6">
    <source>
        <dbReference type="ARBA" id="ARBA00023136"/>
    </source>
</evidence>
<dbReference type="Proteomes" id="UP000250572">
    <property type="component" value="Unassembled WGS sequence"/>
</dbReference>
<evidence type="ECO:0000256" key="2">
    <source>
        <dbReference type="ARBA" id="ARBA00008789"/>
    </source>
</evidence>
<feature type="transmembrane region" description="Helical" evidence="7">
    <location>
        <begin position="320"/>
        <end position="340"/>
    </location>
</feature>
<keyword evidence="10" id="KW-1185">Reference proteome</keyword>
<sequence length="486" mass="54211">MRSQVDCLLTTAGLPLFLVDICLDVLAAVEFYREGSYLSLGVLLVLLIGSSVLVQLYSWLWYSYDHFEMKTRVEESAKPGLAVLHWVQLGIYVRHAAVMETSVKSCCSDCDSQEEDKTAFLNQDLSMLRIIETFSESAPQIVLMLAVLLQDGSLEPFQVLKTFGSLSAVAYCVTTYHRCIRSFLPEKEEQSVLSSLVFFAWNLLLLAARIVALALFASVFPCFIFTHFVCSWLLFCYFAWWADTNFMESVGGEWLYRATVGLIWYFDWFNVVDGKTRNRAILYHAWILLDISVLCGLWFWKMSWDPPGFELSRLQGAIVWGAVVAGYALGLGLRIVYYTCFHPKLNKQDLIGGSVTTQSDEVDSPAMFRSAPRTPSGPSRPPLHNKRMKKLAENFYSSSADGAQHQPQNQNPTCSFKSQEKKVHQVQDKCSGSGSARGSGSGATLGSLTLEFLQHSRLTALSRTGSDSSLSVGRRVGTTTQPGSEI</sequence>
<dbReference type="EMBL" id="NHOQ01002753">
    <property type="protein sequence ID" value="PWA14846.1"/>
    <property type="molecule type" value="Genomic_DNA"/>
</dbReference>
<accession>A0A315USX5</accession>
<feature type="region of interest" description="Disordered" evidence="8">
    <location>
        <begin position="356"/>
        <end position="385"/>
    </location>
</feature>
<evidence type="ECO:0000256" key="7">
    <source>
        <dbReference type="RuleBase" id="RU910716"/>
    </source>
</evidence>
<evidence type="ECO:0000256" key="8">
    <source>
        <dbReference type="SAM" id="MobiDB-lite"/>
    </source>
</evidence>